<accession>A0A7W8IND8</accession>
<protein>
    <submittedName>
        <fullName evidence="1">Uncharacterized protein</fullName>
    </submittedName>
</protein>
<proteinExistence type="predicted"/>
<dbReference type="RefSeq" id="WP_183251352.1">
    <property type="nucleotide sequence ID" value="NZ_JACHEP010000001.1"/>
</dbReference>
<sequence>MKPIDLFKISQALDNTYMMLEAHEAEGLERIETAKHEWKQAVVYMLSSVFRA</sequence>
<dbReference type="EMBL" id="JACHEP010000001">
    <property type="protein sequence ID" value="MBB5323056.1"/>
    <property type="molecule type" value="Genomic_DNA"/>
</dbReference>
<organism evidence="1 2">
    <name type="scientific">Anoxybacteroides tepidamans</name>
    <dbReference type="NCBI Taxonomy" id="265948"/>
    <lineage>
        <taxon>Bacteria</taxon>
        <taxon>Bacillati</taxon>
        <taxon>Bacillota</taxon>
        <taxon>Bacilli</taxon>
        <taxon>Bacillales</taxon>
        <taxon>Anoxybacillaceae</taxon>
        <taxon>Anoxybacteroides</taxon>
    </lineage>
</organism>
<comment type="caution">
    <text evidence="1">The sequence shown here is derived from an EMBL/GenBank/DDBJ whole genome shotgun (WGS) entry which is preliminary data.</text>
</comment>
<gene>
    <name evidence="1" type="ORF">HNQ34_000133</name>
</gene>
<evidence type="ECO:0000313" key="1">
    <source>
        <dbReference type="EMBL" id="MBB5323056.1"/>
    </source>
</evidence>
<evidence type="ECO:0000313" key="2">
    <source>
        <dbReference type="Proteomes" id="UP000520011"/>
    </source>
</evidence>
<dbReference type="Proteomes" id="UP000520011">
    <property type="component" value="Unassembled WGS sequence"/>
</dbReference>
<reference evidence="1 2" key="1">
    <citation type="submission" date="2020-08" db="EMBL/GenBank/DDBJ databases">
        <title>Genomic Encyclopedia of Type Strains, Phase IV (KMG-IV): sequencing the most valuable type-strain genomes for metagenomic binning, comparative biology and taxonomic classification.</title>
        <authorList>
            <person name="Goeker M."/>
        </authorList>
    </citation>
    <scope>NUCLEOTIDE SEQUENCE [LARGE SCALE GENOMIC DNA]</scope>
    <source>
        <strain evidence="1 2">DSM 16325</strain>
    </source>
</reference>
<name>A0A7W8IND8_9BACL</name>
<keyword evidence="2" id="KW-1185">Reference proteome</keyword>
<dbReference type="AlphaFoldDB" id="A0A7W8IND8"/>